<gene>
    <name evidence="5" type="ORF">UFOPK1811_00014</name>
    <name evidence="6" type="ORF">UFOPK2360_01377</name>
    <name evidence="7" type="ORF">UFOPK2922_00569</name>
    <name evidence="8" type="ORF">UFOPK3306_00368</name>
</gene>
<evidence type="ECO:0000313" key="5">
    <source>
        <dbReference type="EMBL" id="CAB4588597.1"/>
    </source>
</evidence>
<feature type="domain" description="GFO/IDH/MocA-like oxidoreductase" evidence="4">
    <location>
        <begin position="150"/>
        <end position="269"/>
    </location>
</feature>
<evidence type="ECO:0000256" key="2">
    <source>
        <dbReference type="ARBA" id="ARBA00023002"/>
    </source>
</evidence>
<name>A0A6J6FJI6_9ZZZZ</name>
<comment type="similarity">
    <text evidence="1">Belongs to the Gfo/Idh/MocA family.</text>
</comment>
<evidence type="ECO:0000256" key="1">
    <source>
        <dbReference type="ARBA" id="ARBA00010928"/>
    </source>
</evidence>
<dbReference type="EMBL" id="CAEZUJ010000001">
    <property type="protein sequence ID" value="CAB4588597.1"/>
    <property type="molecule type" value="Genomic_DNA"/>
</dbReference>
<dbReference type="Gene3D" id="3.30.360.10">
    <property type="entry name" value="Dihydrodipicolinate Reductase, domain 2"/>
    <property type="match status" value="1"/>
</dbReference>
<dbReference type="Pfam" id="PF01408">
    <property type="entry name" value="GFO_IDH_MocA"/>
    <property type="match status" value="1"/>
</dbReference>
<evidence type="ECO:0000313" key="8">
    <source>
        <dbReference type="EMBL" id="CAB4860067.1"/>
    </source>
</evidence>
<organism evidence="5">
    <name type="scientific">freshwater metagenome</name>
    <dbReference type="NCBI Taxonomy" id="449393"/>
    <lineage>
        <taxon>unclassified sequences</taxon>
        <taxon>metagenomes</taxon>
        <taxon>ecological metagenomes</taxon>
    </lineage>
</organism>
<sequence length="358" mass="38951">MIDHFKEVSEFAKLEIPESHKLPIAIVGAGGIVDGAHLPAYKKAGLEIVGITDVDQDRAKDVASRHGISIVYPDLATLLRDSKAKVIDIAVPPAVQRDVFVEVAKSGRHILAQKPLATTVADGEMIIKAAKESGIIAGVNQQLRFEEGMAAAYKMVDLGWVGKVTSISITVNLATPWEMFPWAKNMEKLEIMVHSIHYHDVIRWFLGDPISVYSVAGRTKGQFPIGETRTVSTYKYPDEVTAIVHANHVNRGGDNYAEFRIDGDGGAIRGTLGLLYDYPTGRVDTLEVNSAKLPTDGWTPYPVTTRWFPDAFIGTMGSLLGAIAGKDALRSSVEENLGTLKLVAALYESIATNRVIEL</sequence>
<dbReference type="EMBL" id="CAEZXH010000135">
    <property type="protein sequence ID" value="CAB4695776.1"/>
    <property type="molecule type" value="Genomic_DNA"/>
</dbReference>
<dbReference type="InterPro" id="IPR036291">
    <property type="entry name" value="NAD(P)-bd_dom_sf"/>
</dbReference>
<dbReference type="Pfam" id="PF22725">
    <property type="entry name" value="GFO_IDH_MocA_C3"/>
    <property type="match status" value="1"/>
</dbReference>
<feature type="domain" description="Gfo/Idh/MocA-like oxidoreductase N-terminal" evidence="3">
    <location>
        <begin position="24"/>
        <end position="140"/>
    </location>
</feature>
<evidence type="ECO:0000313" key="6">
    <source>
        <dbReference type="EMBL" id="CAB4695776.1"/>
    </source>
</evidence>
<dbReference type="InterPro" id="IPR000683">
    <property type="entry name" value="Gfo/Idh/MocA-like_OxRdtase_N"/>
</dbReference>
<keyword evidence="2" id="KW-0560">Oxidoreductase</keyword>
<evidence type="ECO:0000313" key="7">
    <source>
        <dbReference type="EMBL" id="CAB4774622.1"/>
    </source>
</evidence>
<dbReference type="InterPro" id="IPR051317">
    <property type="entry name" value="Gfo/Idh/MocA_oxidoreduct"/>
</dbReference>
<evidence type="ECO:0000259" key="3">
    <source>
        <dbReference type="Pfam" id="PF01408"/>
    </source>
</evidence>
<evidence type="ECO:0000259" key="4">
    <source>
        <dbReference type="Pfam" id="PF22725"/>
    </source>
</evidence>
<dbReference type="SUPFAM" id="SSF51735">
    <property type="entry name" value="NAD(P)-binding Rossmann-fold domains"/>
    <property type="match status" value="1"/>
</dbReference>
<dbReference type="EMBL" id="CAEZZS010000019">
    <property type="protein sequence ID" value="CAB4774622.1"/>
    <property type="molecule type" value="Genomic_DNA"/>
</dbReference>
<proteinExistence type="inferred from homology"/>
<accession>A0A6J6FJI6</accession>
<dbReference type="GO" id="GO:0000166">
    <property type="term" value="F:nucleotide binding"/>
    <property type="evidence" value="ECO:0007669"/>
    <property type="project" value="InterPro"/>
</dbReference>
<dbReference type="AlphaFoldDB" id="A0A6J6FJI6"/>
<reference evidence="5" key="1">
    <citation type="submission" date="2020-05" db="EMBL/GenBank/DDBJ databases">
        <authorList>
            <person name="Chiriac C."/>
            <person name="Salcher M."/>
            <person name="Ghai R."/>
            <person name="Kavagutti S V."/>
        </authorList>
    </citation>
    <scope>NUCLEOTIDE SEQUENCE</scope>
</reference>
<dbReference type="InterPro" id="IPR055170">
    <property type="entry name" value="GFO_IDH_MocA-like_dom"/>
</dbReference>
<dbReference type="Gene3D" id="3.40.50.720">
    <property type="entry name" value="NAD(P)-binding Rossmann-like Domain"/>
    <property type="match status" value="1"/>
</dbReference>
<protein>
    <submittedName>
        <fullName evidence="5">Unannotated protein</fullName>
    </submittedName>
</protein>
<dbReference type="GO" id="GO:0016491">
    <property type="term" value="F:oxidoreductase activity"/>
    <property type="evidence" value="ECO:0007669"/>
    <property type="project" value="UniProtKB-KW"/>
</dbReference>
<dbReference type="PANTHER" id="PTHR43708:SF5">
    <property type="entry name" value="CONSERVED EXPRESSED OXIDOREDUCTASE (EUROFUNG)-RELATED"/>
    <property type="match status" value="1"/>
</dbReference>
<dbReference type="PANTHER" id="PTHR43708">
    <property type="entry name" value="CONSERVED EXPRESSED OXIDOREDUCTASE (EUROFUNG)"/>
    <property type="match status" value="1"/>
</dbReference>
<dbReference type="SUPFAM" id="SSF55347">
    <property type="entry name" value="Glyceraldehyde-3-phosphate dehydrogenase-like, C-terminal domain"/>
    <property type="match status" value="1"/>
</dbReference>
<dbReference type="EMBL" id="CAFBLI010000018">
    <property type="protein sequence ID" value="CAB4860067.1"/>
    <property type="molecule type" value="Genomic_DNA"/>
</dbReference>